<feature type="domain" description="AMP-dependent synthetase/ligase" evidence="3">
    <location>
        <begin position="73"/>
        <end position="241"/>
    </location>
</feature>
<evidence type="ECO:0000256" key="1">
    <source>
        <dbReference type="ARBA" id="ARBA00006432"/>
    </source>
</evidence>
<dbReference type="GO" id="GO:0008756">
    <property type="term" value="F:o-succinylbenzoate-CoA ligase activity"/>
    <property type="evidence" value="ECO:0007669"/>
    <property type="project" value="UniProtKB-EC"/>
</dbReference>
<dbReference type="HOGENOM" id="CLU_056736_0_0_3"/>
<evidence type="ECO:0000313" key="4">
    <source>
        <dbReference type="EMBL" id="ABM79462.1"/>
    </source>
</evidence>
<dbReference type="InterPro" id="IPR000873">
    <property type="entry name" value="AMP-dep_synth/lig_dom"/>
</dbReference>
<dbReference type="AlphaFoldDB" id="A2CDA2"/>
<evidence type="ECO:0000313" key="5">
    <source>
        <dbReference type="Proteomes" id="UP000002274"/>
    </source>
</evidence>
<organism evidence="4 5">
    <name type="scientific">Prochlorococcus marinus (strain MIT 9303)</name>
    <dbReference type="NCBI Taxonomy" id="59922"/>
    <lineage>
        <taxon>Bacteria</taxon>
        <taxon>Bacillati</taxon>
        <taxon>Cyanobacteriota</taxon>
        <taxon>Cyanophyceae</taxon>
        <taxon>Synechococcales</taxon>
        <taxon>Prochlorococcaceae</taxon>
        <taxon>Prochlorococcus</taxon>
    </lineage>
</organism>
<dbReference type="Proteomes" id="UP000002274">
    <property type="component" value="Chromosome"/>
</dbReference>
<dbReference type="InterPro" id="IPR045851">
    <property type="entry name" value="AMP-bd_C_sf"/>
</dbReference>
<dbReference type="PANTHER" id="PTHR43201">
    <property type="entry name" value="ACYL-COA SYNTHETASE"/>
    <property type="match status" value="1"/>
</dbReference>
<keyword evidence="2 4" id="KW-0436">Ligase</keyword>
<dbReference type="Pfam" id="PF00501">
    <property type="entry name" value="AMP-binding"/>
    <property type="match status" value="1"/>
</dbReference>
<dbReference type="GO" id="GO:0006631">
    <property type="term" value="P:fatty acid metabolic process"/>
    <property type="evidence" value="ECO:0007669"/>
    <property type="project" value="TreeGrafter"/>
</dbReference>
<comment type="similarity">
    <text evidence="1">Belongs to the ATP-dependent AMP-binding enzyme family.</text>
</comment>
<dbReference type="InterPro" id="IPR042099">
    <property type="entry name" value="ANL_N_sf"/>
</dbReference>
<reference evidence="4 5" key="1">
    <citation type="journal article" date="2007" name="PLoS Genet.">
        <title>Patterns and implications of gene gain and loss in the evolution of Prochlorococcus.</title>
        <authorList>
            <person name="Kettler G.C."/>
            <person name="Martiny A.C."/>
            <person name="Huang K."/>
            <person name="Zucker J."/>
            <person name="Coleman M.L."/>
            <person name="Rodrigue S."/>
            <person name="Chen F."/>
            <person name="Lapidus A."/>
            <person name="Ferriera S."/>
            <person name="Johnson J."/>
            <person name="Steglich C."/>
            <person name="Church G.M."/>
            <person name="Richardson P."/>
            <person name="Chisholm S.W."/>
        </authorList>
    </citation>
    <scope>NUCLEOTIDE SEQUENCE [LARGE SCALE GENOMIC DNA]</scope>
    <source>
        <strain evidence="4 5">MIT 9303</strain>
    </source>
</reference>
<dbReference type="GO" id="GO:0031956">
    <property type="term" value="F:medium-chain fatty acid-CoA ligase activity"/>
    <property type="evidence" value="ECO:0007669"/>
    <property type="project" value="TreeGrafter"/>
</dbReference>
<sequence>MRGLVALRCNPAQAEQRALQLAQALEQGDWVQLLPPVGTSGLIPRALLPDGPGVVVASGGTSGGQQHCLQPCSHLDLSASATGQWLQQQGYDLQQCMVLNPLPLHHVSGLMSWWRSRCWRVGHAWLQPGLMRDPDALEQLCGSLPGWGEQQILISLVPTQLQRLLTHNAGVRVLKACAVIWVGGAVLSPVLMKAARAEGLRLAPCYGATETAAMVTALAPEDFLAGATGCGSPLEDVELRLTQAGALQVRTARLALARWLGEGLEDVRDQQGWWTSGDAGCLTTESNQLRLNIDGRLDGAIHSGGETVFPEQLESRLQAAAFGLPLEAVLLLAVEDREWGQRLVALVRPAAGANGEDLIKHLRHLSADWPPADRPMHWRLCPMLAPMANGKWQRGHWQQWLRLLEAESTEF</sequence>
<dbReference type="PANTHER" id="PTHR43201:SF5">
    <property type="entry name" value="MEDIUM-CHAIN ACYL-COA LIGASE ACSF2, MITOCHONDRIAL"/>
    <property type="match status" value="1"/>
</dbReference>
<dbReference type="Gene3D" id="3.30.300.30">
    <property type="match status" value="1"/>
</dbReference>
<dbReference type="KEGG" id="pmf:P9303_27321"/>
<dbReference type="SUPFAM" id="SSF56801">
    <property type="entry name" value="Acetyl-CoA synthetase-like"/>
    <property type="match status" value="1"/>
</dbReference>
<evidence type="ECO:0000259" key="3">
    <source>
        <dbReference type="Pfam" id="PF00501"/>
    </source>
</evidence>
<dbReference type="EC" id="6.2.1.26" evidence="4"/>
<accession>A2CDA2</accession>
<dbReference type="BioCyc" id="PMAR59922:G1G80-2395-MONOMER"/>
<gene>
    <name evidence="4" type="primary">menE</name>
    <name evidence="4" type="ordered locus">P9303_27321</name>
</gene>
<dbReference type="STRING" id="59922.P9303_27321"/>
<evidence type="ECO:0000256" key="2">
    <source>
        <dbReference type="ARBA" id="ARBA00022598"/>
    </source>
</evidence>
<protein>
    <submittedName>
        <fullName evidence="4">Probable O-succinylbenzoic acid--CoA ligase (OSB-CoA synthetase)</fullName>
        <ecNumber evidence="4">6.2.1.26</ecNumber>
    </submittedName>
</protein>
<dbReference type="Gene3D" id="3.40.50.12780">
    <property type="entry name" value="N-terminal domain of ligase-like"/>
    <property type="match status" value="1"/>
</dbReference>
<name>A2CDA2_PROM3</name>
<dbReference type="EMBL" id="CP000554">
    <property type="protein sequence ID" value="ABM79462.1"/>
    <property type="molecule type" value="Genomic_DNA"/>
</dbReference>
<dbReference type="RefSeq" id="WP_011827305.1">
    <property type="nucleotide sequence ID" value="NC_008820.1"/>
</dbReference>
<proteinExistence type="inferred from homology"/>